<sequence>MKSFITIITLLTAFAAATPAASSQTKACTRPCFPEATECGEGWESVHSGVSIFDFLATYSIGLPSV</sequence>
<comment type="caution">
    <text evidence="1">The sequence shown here is derived from an EMBL/GenBank/DDBJ whole genome shotgun (WGS) entry which is preliminary data.</text>
</comment>
<dbReference type="EMBL" id="PDWZ02000001">
    <property type="protein sequence ID" value="KAB2110686.1"/>
    <property type="molecule type" value="Genomic_DNA"/>
</dbReference>
<protein>
    <submittedName>
        <fullName evidence="1">Uncharacterized protein</fullName>
    </submittedName>
</protein>
<evidence type="ECO:0000313" key="2">
    <source>
        <dbReference type="Proteomes" id="UP000293547"/>
    </source>
</evidence>
<reference evidence="1 2" key="1">
    <citation type="journal article" date="2019" name="bioRxiv">
        <title>Genomics, evolutionary history and diagnostics of the Alternaria alternata species group including apple and Asian pear pathotypes.</title>
        <authorList>
            <person name="Armitage A.D."/>
            <person name="Cockerton H.M."/>
            <person name="Sreenivasaprasad S."/>
            <person name="Woodhall J.W."/>
            <person name="Lane C.R."/>
            <person name="Harrison R.J."/>
            <person name="Clarkson J.P."/>
        </authorList>
    </citation>
    <scope>NUCLEOTIDE SEQUENCE [LARGE SCALE GENOMIC DNA]</scope>
    <source>
        <strain evidence="1 2">FERA 650</strain>
    </source>
</reference>
<accession>A0ACB6G1W6</accession>
<name>A0ACB6G1W6_9PLEO</name>
<dbReference type="Proteomes" id="UP000293547">
    <property type="component" value="Unassembled WGS sequence"/>
</dbReference>
<keyword evidence="2" id="KW-1185">Reference proteome</keyword>
<gene>
    <name evidence="1" type="ORF">AG0111_0g716</name>
</gene>
<proteinExistence type="predicted"/>
<evidence type="ECO:0000313" key="1">
    <source>
        <dbReference type="EMBL" id="KAB2110686.1"/>
    </source>
</evidence>
<organism evidence="1 2">
    <name type="scientific">Alternaria gaisen</name>
    <dbReference type="NCBI Taxonomy" id="167740"/>
    <lineage>
        <taxon>Eukaryota</taxon>
        <taxon>Fungi</taxon>
        <taxon>Dikarya</taxon>
        <taxon>Ascomycota</taxon>
        <taxon>Pezizomycotina</taxon>
        <taxon>Dothideomycetes</taxon>
        <taxon>Pleosporomycetidae</taxon>
        <taxon>Pleosporales</taxon>
        <taxon>Pleosporineae</taxon>
        <taxon>Pleosporaceae</taxon>
        <taxon>Alternaria</taxon>
        <taxon>Alternaria sect. Alternaria</taxon>
    </lineage>
</organism>